<dbReference type="NCBIfam" id="NF010120">
    <property type="entry name" value="PRK13596.1"/>
    <property type="match status" value="1"/>
</dbReference>
<keyword evidence="7 12" id="KW-0479">Metal-binding</keyword>
<name>A0ABW7WZS9_9NOCA</name>
<evidence type="ECO:0000259" key="13">
    <source>
        <dbReference type="SMART" id="SM00928"/>
    </source>
</evidence>
<evidence type="ECO:0000256" key="6">
    <source>
        <dbReference type="ARBA" id="ARBA00022643"/>
    </source>
</evidence>
<proteinExistence type="inferred from homology"/>
<evidence type="ECO:0000313" key="14">
    <source>
        <dbReference type="EMBL" id="MFI2474337.1"/>
    </source>
</evidence>
<dbReference type="Pfam" id="PF10531">
    <property type="entry name" value="SLBB"/>
    <property type="match status" value="1"/>
</dbReference>
<evidence type="ECO:0000256" key="4">
    <source>
        <dbReference type="ARBA" id="ARBA00022485"/>
    </source>
</evidence>
<dbReference type="InterPro" id="IPR037207">
    <property type="entry name" value="Nuop51_4Fe4S-bd_sf"/>
</dbReference>
<dbReference type="InterPro" id="IPR037225">
    <property type="entry name" value="Nuo51_FMN-bd_sf"/>
</dbReference>
<evidence type="ECO:0000256" key="1">
    <source>
        <dbReference type="ARBA" id="ARBA00001917"/>
    </source>
</evidence>
<keyword evidence="5 12" id="KW-0285">Flavoprotein</keyword>
<dbReference type="RefSeq" id="WP_357405184.1">
    <property type="nucleotide sequence ID" value="NZ_JBEYCD010000006.1"/>
</dbReference>
<dbReference type="SUPFAM" id="SSF142019">
    <property type="entry name" value="Nqo1 FMN-binding domain-like"/>
    <property type="match status" value="1"/>
</dbReference>
<gene>
    <name evidence="14" type="primary">nuoF</name>
    <name evidence="14" type="ORF">ACH49W_13260</name>
</gene>
<evidence type="ECO:0000256" key="8">
    <source>
        <dbReference type="ARBA" id="ARBA00022967"/>
    </source>
</evidence>
<evidence type="ECO:0000256" key="5">
    <source>
        <dbReference type="ARBA" id="ARBA00022630"/>
    </source>
</evidence>
<evidence type="ECO:0000256" key="10">
    <source>
        <dbReference type="ARBA" id="ARBA00023014"/>
    </source>
</evidence>
<dbReference type="SMART" id="SM00928">
    <property type="entry name" value="NADH_4Fe-4S"/>
    <property type="match status" value="1"/>
</dbReference>
<dbReference type="InterPro" id="IPR019554">
    <property type="entry name" value="Soluble_ligand-bd"/>
</dbReference>
<dbReference type="GO" id="GO:0050136">
    <property type="term" value="F:NADH dehydrogenase (quinone) (non-electrogenic) activity"/>
    <property type="evidence" value="ECO:0007669"/>
    <property type="project" value="UniProtKB-EC"/>
</dbReference>
<dbReference type="Gene3D" id="1.20.1440.230">
    <property type="entry name" value="NADH-ubiquinone oxidoreductase 51kDa subunit, iron-sulphur binding domain"/>
    <property type="match status" value="1"/>
</dbReference>
<keyword evidence="8" id="KW-1278">Translocase</keyword>
<comment type="caution">
    <text evidence="14">The sequence shown here is derived from an EMBL/GenBank/DDBJ whole genome shotgun (WGS) entry which is preliminary data.</text>
</comment>
<dbReference type="Gene3D" id="3.10.20.600">
    <property type="match status" value="1"/>
</dbReference>
<accession>A0ABW7WZS9</accession>
<sequence>MTALTPVLTKHWDDPRSWTIDSYRRHDGYRALRKALRMEPDQVIQTVKDAGLRGRGGAGFPTGMKWSFIPQGPGPDGTVEPHYLVVNADESEPGTCKDIPLMLATPHALIEGVVIAAYAIRAATAFIYVRGEVVPVLRRLQAAVAQAYEAGYLGRDILGSGYDLNLIVHAGAGAYICGEETALLDSLEGRRGQPRLRPPFPAVAGLYACPTVVNNVESIASVPPIILNGTSWFRSMGSEKSPGFTLYSLSGHVARPGQYEAPLGITLRELLDYAGGVRVGHRVKFWTPGGSSTPLFTEEHLDVPLDYEGVMGAGSMLGTKALQIFDDTTCVVRAVLRWTEFYAHESCGKCTPCREGTYWLVQLLKRVEEGRGTESDLDKLLDISDSINGKSFCALGDGAASPILSSLKYFRDEYIEHLRSGGCPFDPAHSTAWAEAGEGAR</sequence>
<evidence type="ECO:0000256" key="3">
    <source>
        <dbReference type="ARBA" id="ARBA00007523"/>
    </source>
</evidence>
<dbReference type="EMBL" id="JBIRYO010000007">
    <property type="protein sequence ID" value="MFI2474337.1"/>
    <property type="molecule type" value="Genomic_DNA"/>
</dbReference>
<evidence type="ECO:0000313" key="15">
    <source>
        <dbReference type="Proteomes" id="UP001611415"/>
    </source>
</evidence>
<evidence type="ECO:0000256" key="9">
    <source>
        <dbReference type="ARBA" id="ARBA00023004"/>
    </source>
</evidence>
<dbReference type="InterPro" id="IPR011537">
    <property type="entry name" value="NADH-UbQ_OxRdtase_suF"/>
</dbReference>
<dbReference type="InterPro" id="IPR001949">
    <property type="entry name" value="NADH-UbQ_OxRdtase_51kDa_CS"/>
</dbReference>
<feature type="domain" description="NADH-ubiquinone oxidoreductase 51kDa subunit iron-sulphur binding" evidence="13">
    <location>
        <begin position="332"/>
        <end position="377"/>
    </location>
</feature>
<comment type="similarity">
    <text evidence="3 12">Belongs to the complex I 51 kDa subunit family.</text>
</comment>
<dbReference type="SUPFAM" id="SSF142984">
    <property type="entry name" value="Nqo1 middle domain-like"/>
    <property type="match status" value="1"/>
</dbReference>
<dbReference type="InterPro" id="IPR019575">
    <property type="entry name" value="Nuop51_4Fe4S-bd"/>
</dbReference>
<dbReference type="Gene3D" id="3.40.50.11540">
    <property type="entry name" value="NADH-ubiquinone oxidoreductase 51kDa subunit"/>
    <property type="match status" value="1"/>
</dbReference>
<keyword evidence="15" id="KW-1185">Reference proteome</keyword>
<dbReference type="InterPro" id="IPR050837">
    <property type="entry name" value="ComplexI_51kDa_subunit"/>
</dbReference>
<organism evidence="14 15">
    <name type="scientific">Nocardia xishanensis</name>
    <dbReference type="NCBI Taxonomy" id="238964"/>
    <lineage>
        <taxon>Bacteria</taxon>
        <taxon>Bacillati</taxon>
        <taxon>Actinomycetota</taxon>
        <taxon>Actinomycetes</taxon>
        <taxon>Mycobacteriales</taxon>
        <taxon>Nocardiaceae</taxon>
        <taxon>Nocardia</taxon>
    </lineage>
</organism>
<dbReference type="Gene3D" id="6.10.250.1450">
    <property type="match status" value="1"/>
</dbReference>
<dbReference type="Pfam" id="PF01512">
    <property type="entry name" value="Complex1_51K"/>
    <property type="match status" value="1"/>
</dbReference>
<keyword evidence="10 12" id="KW-0411">Iron-sulfur</keyword>
<evidence type="ECO:0000256" key="12">
    <source>
        <dbReference type="RuleBase" id="RU364066"/>
    </source>
</evidence>
<dbReference type="Pfam" id="PF10589">
    <property type="entry name" value="NADH_4Fe-4S"/>
    <property type="match status" value="1"/>
</dbReference>
<keyword evidence="11 12" id="KW-0520">NAD</keyword>
<dbReference type="PROSITE" id="PS00644">
    <property type="entry name" value="COMPLEX1_51K_1"/>
    <property type="match status" value="1"/>
</dbReference>
<dbReference type="SUPFAM" id="SSF140490">
    <property type="entry name" value="Nqo1C-terminal domain-like"/>
    <property type="match status" value="1"/>
</dbReference>
<dbReference type="Proteomes" id="UP001611415">
    <property type="component" value="Unassembled WGS sequence"/>
</dbReference>
<evidence type="ECO:0000256" key="11">
    <source>
        <dbReference type="ARBA" id="ARBA00023027"/>
    </source>
</evidence>
<dbReference type="PANTHER" id="PTHR11780:SF10">
    <property type="entry name" value="NADH DEHYDROGENASE [UBIQUINONE] FLAVOPROTEIN 1, MITOCHONDRIAL"/>
    <property type="match status" value="1"/>
</dbReference>
<comment type="catalytic activity">
    <reaction evidence="12">
        <text>a quinone + NADH + 5 H(+)(in) = a quinol + NAD(+) + 4 H(+)(out)</text>
        <dbReference type="Rhea" id="RHEA:57888"/>
        <dbReference type="ChEBI" id="CHEBI:15378"/>
        <dbReference type="ChEBI" id="CHEBI:24646"/>
        <dbReference type="ChEBI" id="CHEBI:57540"/>
        <dbReference type="ChEBI" id="CHEBI:57945"/>
        <dbReference type="ChEBI" id="CHEBI:132124"/>
    </reaction>
</comment>
<reference evidence="14 15" key="1">
    <citation type="submission" date="2024-10" db="EMBL/GenBank/DDBJ databases">
        <title>The Natural Products Discovery Center: Release of the First 8490 Sequenced Strains for Exploring Actinobacteria Biosynthetic Diversity.</title>
        <authorList>
            <person name="Kalkreuter E."/>
            <person name="Kautsar S.A."/>
            <person name="Yang D."/>
            <person name="Bader C.D."/>
            <person name="Teijaro C.N."/>
            <person name="Fluegel L."/>
            <person name="Davis C.M."/>
            <person name="Simpson J.R."/>
            <person name="Lauterbach L."/>
            <person name="Steele A.D."/>
            <person name="Gui C."/>
            <person name="Meng S."/>
            <person name="Li G."/>
            <person name="Viehrig K."/>
            <person name="Ye F."/>
            <person name="Su P."/>
            <person name="Kiefer A.F."/>
            <person name="Nichols A."/>
            <person name="Cepeda A.J."/>
            <person name="Yan W."/>
            <person name="Fan B."/>
            <person name="Jiang Y."/>
            <person name="Adhikari A."/>
            <person name="Zheng C.-J."/>
            <person name="Schuster L."/>
            <person name="Cowan T.M."/>
            <person name="Smanski M.J."/>
            <person name="Chevrette M.G."/>
            <person name="De Carvalho L.P.S."/>
            <person name="Shen B."/>
        </authorList>
    </citation>
    <scope>NUCLEOTIDE SEQUENCE [LARGE SCALE GENOMIC DNA]</scope>
    <source>
        <strain evidence="14 15">NPDC019275</strain>
    </source>
</reference>
<evidence type="ECO:0000256" key="7">
    <source>
        <dbReference type="ARBA" id="ARBA00022723"/>
    </source>
</evidence>
<dbReference type="InterPro" id="IPR011538">
    <property type="entry name" value="Nuo51_FMN-bd"/>
</dbReference>
<keyword evidence="6 12" id="KW-0288">FMN</keyword>
<keyword evidence="9 12" id="KW-0408">Iron</keyword>
<protein>
    <recommendedName>
        <fullName evidence="12">NADH-quinone oxidoreductase subunit F</fullName>
        <ecNumber evidence="12">7.1.1.-</ecNumber>
    </recommendedName>
</protein>
<dbReference type="NCBIfam" id="TIGR01959">
    <property type="entry name" value="nuoF_fam"/>
    <property type="match status" value="1"/>
</dbReference>
<keyword evidence="12" id="KW-0874">Quinone</keyword>
<comment type="cofactor">
    <cofactor evidence="2 12">
        <name>[4Fe-4S] cluster</name>
        <dbReference type="ChEBI" id="CHEBI:49883"/>
    </cofactor>
</comment>
<comment type="function">
    <text evidence="12">NDH-1 shuttles electrons from NADH, via FMN and iron-sulfur (Fe-S) centers, to quinones in the respiratory chain.</text>
</comment>
<evidence type="ECO:0000256" key="2">
    <source>
        <dbReference type="ARBA" id="ARBA00001966"/>
    </source>
</evidence>
<dbReference type="PROSITE" id="PS00645">
    <property type="entry name" value="COMPLEX1_51K_2"/>
    <property type="match status" value="1"/>
</dbReference>
<comment type="cofactor">
    <cofactor evidence="1 12">
        <name>FMN</name>
        <dbReference type="ChEBI" id="CHEBI:58210"/>
    </cofactor>
</comment>
<keyword evidence="14" id="KW-0560">Oxidoreductase</keyword>
<dbReference type="PANTHER" id="PTHR11780">
    <property type="entry name" value="NADH-UBIQUINONE OXIDOREDUCTASE FLAVOPROTEIN 1 NDUFV1"/>
    <property type="match status" value="1"/>
</dbReference>
<keyword evidence="4 12" id="KW-0004">4Fe-4S</keyword>
<dbReference type="EC" id="7.1.1.-" evidence="12"/>